<dbReference type="GO" id="GO:0005634">
    <property type="term" value="C:nucleus"/>
    <property type="evidence" value="ECO:0007669"/>
    <property type="project" value="UniProtKB-ARBA"/>
</dbReference>
<protein>
    <submittedName>
        <fullName evidence="7">SCP1-like small phosphatase</fullName>
    </submittedName>
</protein>
<dbReference type="CDD" id="cd07521">
    <property type="entry name" value="HAD_FCP1-like"/>
    <property type="match status" value="1"/>
</dbReference>
<evidence type="ECO:0000259" key="6">
    <source>
        <dbReference type="PROSITE" id="PS50969"/>
    </source>
</evidence>
<dbReference type="Gene3D" id="3.40.50.1000">
    <property type="entry name" value="HAD superfamily/HAD-like"/>
    <property type="match status" value="1"/>
</dbReference>
<evidence type="ECO:0000313" key="8">
    <source>
        <dbReference type="Proteomes" id="UP000054558"/>
    </source>
</evidence>
<dbReference type="InterPro" id="IPR004274">
    <property type="entry name" value="FCP1_dom"/>
</dbReference>
<keyword evidence="2" id="KW-0904">Protein phosphatase</keyword>
<feature type="compositionally biased region" description="Basic and acidic residues" evidence="5">
    <location>
        <begin position="104"/>
        <end position="131"/>
    </location>
</feature>
<organism evidence="7 8">
    <name type="scientific">Klebsormidium nitens</name>
    <name type="common">Green alga</name>
    <name type="synonym">Ulothrix nitens</name>
    <dbReference type="NCBI Taxonomy" id="105231"/>
    <lineage>
        <taxon>Eukaryota</taxon>
        <taxon>Viridiplantae</taxon>
        <taxon>Streptophyta</taxon>
        <taxon>Klebsormidiophyceae</taxon>
        <taxon>Klebsormidiales</taxon>
        <taxon>Klebsormidiaceae</taxon>
        <taxon>Klebsormidium</taxon>
    </lineage>
</organism>
<dbReference type="FunFam" id="3.40.50.1000:FF:000015">
    <property type="entry name" value="CTD small phosphatase-like protein 2"/>
    <property type="match status" value="1"/>
</dbReference>
<keyword evidence="1" id="KW-0378">Hydrolase</keyword>
<sequence>MKGRLSGSWEFSSKLGRRIDLTMARARKVPAKARRMPKPATEEPQVAAHTPRSHKRLKPDTPTGAGTRTDAQTMITSASKRRRPGEALPLVTSPLWPHPPLDGPAHEEKANKDLEDAVERDGEVVQTEDPKSTSAAPSPDNSERVRRGHEAPQSRSSSIIETIFSPVFTLFGAKEGAAHSKTVSRVSSQGTVVHSRDAVVSTATSRATQAAQELGKPLVQGRQGKGAVEVPGKELAESVPEAAARGTGTGDGSEGSGEGGGDGEPKITTIVEEEEEERSLVIVRGDGADTAVALECEDEDAASGEEGDDDDYDDFDPYLFIKRLPLLAECVPVCRPVLLPKQTRRSPPITLVLDLDETLVHSTLELCDDADFNFPVHFNGCKHTVYVRRRPHLEQFMERVAQLFEIIVFTASQSVYAETLLNILDPKRRLIRHRIFRESCVYVEGNYLKDLSVLGRDLAKTVIVDNSPQAFGFQVENGIPIESWFDDQEDSALLTLLPFLESLVGVEDVRPLVLKEFNLREKIEAAQEPPEKGLGDPLLR</sequence>
<comment type="similarity">
    <text evidence="4">Belongs to the CTDSPL2 family.</text>
</comment>
<evidence type="ECO:0000256" key="5">
    <source>
        <dbReference type="SAM" id="MobiDB-lite"/>
    </source>
</evidence>
<dbReference type="SMART" id="SM00577">
    <property type="entry name" value="CPDc"/>
    <property type="match status" value="1"/>
</dbReference>
<name>A0A1Y1ISU8_KLENI</name>
<dbReference type="OrthoDB" id="277011at2759"/>
<feature type="compositionally biased region" description="Basic and acidic residues" evidence="5">
    <location>
        <begin position="141"/>
        <end position="152"/>
    </location>
</feature>
<dbReference type="NCBIfam" id="TIGR02251">
    <property type="entry name" value="HIF-SF_euk"/>
    <property type="match status" value="1"/>
</dbReference>
<evidence type="ECO:0000256" key="4">
    <source>
        <dbReference type="ARBA" id="ARBA00038355"/>
    </source>
</evidence>
<dbReference type="AlphaFoldDB" id="A0A1Y1ISU8"/>
<feature type="domain" description="FCP1 homology" evidence="6">
    <location>
        <begin position="344"/>
        <end position="503"/>
    </location>
</feature>
<dbReference type="InterPro" id="IPR011948">
    <property type="entry name" value="Dullard_phosphatase"/>
</dbReference>
<dbReference type="Pfam" id="PF03031">
    <property type="entry name" value="NIF"/>
    <property type="match status" value="1"/>
</dbReference>
<feature type="compositionally biased region" description="Gly residues" evidence="5">
    <location>
        <begin position="247"/>
        <end position="262"/>
    </location>
</feature>
<evidence type="ECO:0000256" key="2">
    <source>
        <dbReference type="ARBA" id="ARBA00022912"/>
    </source>
</evidence>
<gene>
    <name evidence="7" type="ORF">KFL_007530060</name>
</gene>
<evidence type="ECO:0000256" key="3">
    <source>
        <dbReference type="ARBA" id="ARBA00037324"/>
    </source>
</evidence>
<reference evidence="7 8" key="1">
    <citation type="journal article" date="2014" name="Nat. Commun.">
        <title>Klebsormidium flaccidum genome reveals primary factors for plant terrestrial adaptation.</title>
        <authorList>
            <person name="Hori K."/>
            <person name="Maruyama F."/>
            <person name="Fujisawa T."/>
            <person name="Togashi T."/>
            <person name="Yamamoto N."/>
            <person name="Seo M."/>
            <person name="Sato S."/>
            <person name="Yamada T."/>
            <person name="Mori H."/>
            <person name="Tajima N."/>
            <person name="Moriyama T."/>
            <person name="Ikeuchi M."/>
            <person name="Watanabe M."/>
            <person name="Wada H."/>
            <person name="Kobayashi K."/>
            <person name="Saito M."/>
            <person name="Masuda T."/>
            <person name="Sasaki-Sekimoto Y."/>
            <person name="Mashiguchi K."/>
            <person name="Awai K."/>
            <person name="Shimojima M."/>
            <person name="Masuda S."/>
            <person name="Iwai M."/>
            <person name="Nobusawa T."/>
            <person name="Narise T."/>
            <person name="Kondo S."/>
            <person name="Saito H."/>
            <person name="Sato R."/>
            <person name="Murakawa M."/>
            <person name="Ihara Y."/>
            <person name="Oshima-Yamada Y."/>
            <person name="Ohtaka K."/>
            <person name="Satoh M."/>
            <person name="Sonobe K."/>
            <person name="Ishii M."/>
            <person name="Ohtani R."/>
            <person name="Kanamori-Sato M."/>
            <person name="Honoki R."/>
            <person name="Miyazaki D."/>
            <person name="Mochizuki H."/>
            <person name="Umetsu J."/>
            <person name="Higashi K."/>
            <person name="Shibata D."/>
            <person name="Kamiya Y."/>
            <person name="Sato N."/>
            <person name="Nakamura Y."/>
            <person name="Tabata S."/>
            <person name="Ida S."/>
            <person name="Kurokawa K."/>
            <person name="Ohta H."/>
        </authorList>
    </citation>
    <scope>NUCLEOTIDE SEQUENCE [LARGE SCALE GENOMIC DNA]</scope>
    <source>
        <strain evidence="7 8">NIES-2285</strain>
    </source>
</reference>
<dbReference type="InterPro" id="IPR050365">
    <property type="entry name" value="TIM50"/>
</dbReference>
<proteinExistence type="inferred from homology"/>
<dbReference type="InterPro" id="IPR036412">
    <property type="entry name" value="HAD-like_sf"/>
</dbReference>
<feature type="region of interest" description="Disordered" evidence="5">
    <location>
        <begin position="22"/>
        <end position="159"/>
    </location>
</feature>
<dbReference type="PROSITE" id="PS50969">
    <property type="entry name" value="FCP1"/>
    <property type="match status" value="1"/>
</dbReference>
<feature type="region of interest" description="Disordered" evidence="5">
    <location>
        <begin position="212"/>
        <end position="266"/>
    </location>
</feature>
<evidence type="ECO:0000256" key="1">
    <source>
        <dbReference type="ARBA" id="ARBA00022801"/>
    </source>
</evidence>
<dbReference type="PANTHER" id="PTHR12210">
    <property type="entry name" value="DULLARD PROTEIN PHOSPHATASE"/>
    <property type="match status" value="1"/>
</dbReference>
<keyword evidence="8" id="KW-1185">Reference proteome</keyword>
<accession>A0A1Y1ISU8</accession>
<feature type="compositionally biased region" description="Basic residues" evidence="5">
    <location>
        <begin position="25"/>
        <end position="37"/>
    </location>
</feature>
<dbReference type="Proteomes" id="UP000054558">
    <property type="component" value="Unassembled WGS sequence"/>
</dbReference>
<dbReference type="InterPro" id="IPR023214">
    <property type="entry name" value="HAD_sf"/>
</dbReference>
<dbReference type="STRING" id="105231.A0A1Y1ISU8"/>
<evidence type="ECO:0000313" key="7">
    <source>
        <dbReference type="EMBL" id="GAQ91258.1"/>
    </source>
</evidence>
<feature type="compositionally biased region" description="Polar residues" evidence="5">
    <location>
        <begin position="64"/>
        <end position="78"/>
    </location>
</feature>
<dbReference type="GO" id="GO:0004721">
    <property type="term" value="F:phosphoprotein phosphatase activity"/>
    <property type="evidence" value="ECO:0000318"/>
    <property type="project" value="GO_Central"/>
</dbReference>
<dbReference type="EMBL" id="DF237702">
    <property type="protein sequence ID" value="GAQ91258.1"/>
    <property type="molecule type" value="Genomic_DNA"/>
</dbReference>
<dbReference type="SUPFAM" id="SSF56784">
    <property type="entry name" value="HAD-like"/>
    <property type="match status" value="1"/>
</dbReference>
<comment type="function">
    <text evidence="3">Probable phosphatase.</text>
</comment>